<reference evidence="1 2" key="1">
    <citation type="submission" date="2019-03" db="EMBL/GenBank/DDBJ databases">
        <title>First draft genome of Liparis tanakae, snailfish: a comprehensive survey of snailfish specific genes.</title>
        <authorList>
            <person name="Kim W."/>
            <person name="Song I."/>
            <person name="Jeong J.-H."/>
            <person name="Kim D."/>
            <person name="Kim S."/>
            <person name="Ryu S."/>
            <person name="Song J.Y."/>
            <person name="Lee S.K."/>
        </authorList>
    </citation>
    <scope>NUCLEOTIDE SEQUENCE [LARGE SCALE GENOMIC DNA]</scope>
    <source>
        <tissue evidence="1">Muscle</tissue>
    </source>
</reference>
<evidence type="ECO:0000313" key="2">
    <source>
        <dbReference type="Proteomes" id="UP000314294"/>
    </source>
</evidence>
<proteinExistence type="predicted"/>
<comment type="caution">
    <text evidence="1">The sequence shown here is derived from an EMBL/GenBank/DDBJ whole genome shotgun (WGS) entry which is preliminary data.</text>
</comment>
<evidence type="ECO:0000313" key="1">
    <source>
        <dbReference type="EMBL" id="TNN45320.1"/>
    </source>
</evidence>
<protein>
    <submittedName>
        <fullName evidence="1">Uncharacterized protein</fullName>
    </submittedName>
</protein>
<dbReference type="Proteomes" id="UP000314294">
    <property type="component" value="Unassembled WGS sequence"/>
</dbReference>
<gene>
    <name evidence="1" type="ORF">EYF80_044461</name>
</gene>
<accession>A0A4Z2FWN6</accession>
<sequence>MVSVTMDFSASYLLFRGSLEGDCEGLRDPPGLKLAAATAARRRARRGVRKTLLLSADMALRLALRPRSPRPCLDANKERK</sequence>
<keyword evidence="2" id="KW-1185">Reference proteome</keyword>
<name>A0A4Z2FWN6_9TELE</name>
<organism evidence="1 2">
    <name type="scientific">Liparis tanakae</name>
    <name type="common">Tanaka's snailfish</name>
    <dbReference type="NCBI Taxonomy" id="230148"/>
    <lineage>
        <taxon>Eukaryota</taxon>
        <taxon>Metazoa</taxon>
        <taxon>Chordata</taxon>
        <taxon>Craniata</taxon>
        <taxon>Vertebrata</taxon>
        <taxon>Euteleostomi</taxon>
        <taxon>Actinopterygii</taxon>
        <taxon>Neopterygii</taxon>
        <taxon>Teleostei</taxon>
        <taxon>Neoteleostei</taxon>
        <taxon>Acanthomorphata</taxon>
        <taxon>Eupercaria</taxon>
        <taxon>Perciformes</taxon>
        <taxon>Cottioidei</taxon>
        <taxon>Cottales</taxon>
        <taxon>Liparidae</taxon>
        <taxon>Liparis</taxon>
    </lineage>
</organism>
<dbReference type="EMBL" id="SRLO01000853">
    <property type="protein sequence ID" value="TNN45320.1"/>
    <property type="molecule type" value="Genomic_DNA"/>
</dbReference>
<dbReference type="AlphaFoldDB" id="A0A4Z2FWN6"/>